<feature type="transmembrane region" description="Helical" evidence="6">
    <location>
        <begin position="170"/>
        <end position="192"/>
    </location>
</feature>
<dbReference type="PROSITE" id="PS00211">
    <property type="entry name" value="ABC_TRANSPORTER_1"/>
    <property type="match status" value="1"/>
</dbReference>
<dbReference type="Gene3D" id="1.20.1560.10">
    <property type="entry name" value="ABC transporter type 1, transmembrane domain"/>
    <property type="match status" value="1"/>
</dbReference>
<feature type="transmembrane region" description="Helical" evidence="6">
    <location>
        <begin position="76"/>
        <end position="94"/>
    </location>
</feature>
<keyword evidence="9" id="KW-0067">ATP-binding</keyword>
<feature type="transmembrane region" description="Helical" evidence="6">
    <location>
        <begin position="266"/>
        <end position="285"/>
    </location>
</feature>
<dbReference type="PROSITE" id="PS50893">
    <property type="entry name" value="ABC_TRANSPORTER_2"/>
    <property type="match status" value="1"/>
</dbReference>
<keyword evidence="9" id="KW-0547">Nucleotide-binding</keyword>
<keyword evidence="4 6" id="KW-0472">Membrane</keyword>
<evidence type="ECO:0000259" key="7">
    <source>
        <dbReference type="PROSITE" id="PS50893"/>
    </source>
</evidence>
<dbReference type="GO" id="GO:0005886">
    <property type="term" value="C:plasma membrane"/>
    <property type="evidence" value="ECO:0007669"/>
    <property type="project" value="UniProtKB-SubCell"/>
</dbReference>
<feature type="compositionally biased region" description="Low complexity" evidence="5">
    <location>
        <begin position="350"/>
        <end position="373"/>
    </location>
</feature>
<dbReference type="PROSITE" id="PS50929">
    <property type="entry name" value="ABC_TM1F"/>
    <property type="match status" value="1"/>
</dbReference>
<organism evidence="9">
    <name type="scientific">Paenarthrobacter sp. AMU7</name>
    <dbReference type="NCBI Taxonomy" id="3162492"/>
    <lineage>
        <taxon>Bacteria</taxon>
        <taxon>Bacillati</taxon>
        <taxon>Actinomycetota</taxon>
        <taxon>Actinomycetes</taxon>
        <taxon>Micrococcales</taxon>
        <taxon>Micrococcaceae</taxon>
        <taxon>Paenarthrobacter</taxon>
    </lineage>
</organism>
<feature type="transmembrane region" description="Helical" evidence="6">
    <location>
        <begin position="146"/>
        <end position="164"/>
    </location>
</feature>
<keyword evidence="3 6" id="KW-1133">Transmembrane helix</keyword>
<accession>A0AB39YQG3</accession>
<protein>
    <submittedName>
        <fullName evidence="9">ABC transporter ATP-binding protein</fullName>
    </submittedName>
</protein>
<dbReference type="Gene3D" id="3.40.50.300">
    <property type="entry name" value="P-loop containing nucleotide triphosphate hydrolases"/>
    <property type="match status" value="1"/>
</dbReference>
<gene>
    <name evidence="9" type="ORF">ABQM86_02725</name>
</gene>
<evidence type="ECO:0000313" key="9">
    <source>
        <dbReference type="EMBL" id="XDV72121.1"/>
    </source>
</evidence>
<feature type="domain" description="ABC transporter" evidence="7">
    <location>
        <begin position="367"/>
        <end position="595"/>
    </location>
</feature>
<keyword evidence="2 6" id="KW-0812">Transmembrane</keyword>
<sequence>MPSSSAIPPCPPGRNTPAPWTASRLFKFTLMANGRWKLLLVGCAGFILHQVSEALVPATIGAAVDKAIAPHDAGALLWWLGALAVVFVVLALSWRIGTLATNRSFLYGSHDLRQLAVERTLHPRGMAARRAPGEIVAIASSDADRVAGLSWLIGGGLAAAAGVATSAVTLLLISVPLGIAVLVATPVMLVVMQRLTKPLEDRSDVEQSSAARAGALATDFVTGSRPLKGLGAEEAAVTRYQDASRTSLLAGLRAVRARSAYNGASTALSAAFLAGIAFFAAWFAVQGSISIGQLVAVVGVAQYVQGPMAALGFLSVELARKRASAARIAVLLEEPDAVPAPGDGDRLAAAERTTAAAGSAARPTPAREPAPLLELRDSPDNSAFPPFTASAGEIVGVVLPDGSQARRLVDTLGFRTPAPRGAVSIDGHDAADLDPVDVRSKVFADSHEGVLFRGTVRDNVAAADAPLQERALAAAAVEDFISQLPEGTETVLTGQGQSLSGGQRQRLVLGRSLHQHQPVLVLHDPTTAVDTATEAVIAEGLRNFPDKALVLVTTSPTLLAVCHRVVVGGADGASETGTHRELLATSAGYREVVGS</sequence>
<dbReference type="SUPFAM" id="SSF90123">
    <property type="entry name" value="ABC transporter transmembrane region"/>
    <property type="match status" value="1"/>
</dbReference>
<name>A0AB39YQG3_9MICC</name>
<dbReference type="InterPro" id="IPR011527">
    <property type="entry name" value="ABC1_TM_dom"/>
</dbReference>
<dbReference type="AlphaFoldDB" id="A0AB39YQG3"/>
<feature type="region of interest" description="Disordered" evidence="5">
    <location>
        <begin position="350"/>
        <end position="379"/>
    </location>
</feature>
<dbReference type="InterPro" id="IPR039421">
    <property type="entry name" value="Type_1_exporter"/>
</dbReference>
<evidence type="ECO:0000256" key="2">
    <source>
        <dbReference type="ARBA" id="ARBA00022692"/>
    </source>
</evidence>
<dbReference type="InterPro" id="IPR017871">
    <property type="entry name" value="ABC_transporter-like_CS"/>
</dbReference>
<feature type="transmembrane region" description="Helical" evidence="6">
    <location>
        <begin position="38"/>
        <end position="64"/>
    </location>
</feature>
<dbReference type="CDD" id="cd07346">
    <property type="entry name" value="ABC_6TM_exporters"/>
    <property type="match status" value="1"/>
</dbReference>
<evidence type="ECO:0000256" key="5">
    <source>
        <dbReference type="SAM" id="MobiDB-lite"/>
    </source>
</evidence>
<feature type="domain" description="ABC transmembrane type-1" evidence="8">
    <location>
        <begin position="40"/>
        <end position="320"/>
    </location>
</feature>
<dbReference type="PANTHER" id="PTHR43394">
    <property type="entry name" value="ATP-DEPENDENT PERMEASE MDL1, MITOCHONDRIAL"/>
    <property type="match status" value="1"/>
</dbReference>
<evidence type="ECO:0000256" key="1">
    <source>
        <dbReference type="ARBA" id="ARBA00004651"/>
    </source>
</evidence>
<evidence type="ECO:0000256" key="3">
    <source>
        <dbReference type="ARBA" id="ARBA00022989"/>
    </source>
</evidence>
<evidence type="ECO:0000259" key="8">
    <source>
        <dbReference type="PROSITE" id="PS50929"/>
    </source>
</evidence>
<evidence type="ECO:0000256" key="6">
    <source>
        <dbReference type="SAM" id="Phobius"/>
    </source>
</evidence>
<dbReference type="InterPro" id="IPR036640">
    <property type="entry name" value="ABC1_TM_sf"/>
</dbReference>
<dbReference type="PANTHER" id="PTHR43394:SF1">
    <property type="entry name" value="ATP-BINDING CASSETTE SUB-FAMILY B MEMBER 10, MITOCHONDRIAL"/>
    <property type="match status" value="1"/>
</dbReference>
<dbReference type="InterPro" id="IPR003439">
    <property type="entry name" value="ABC_transporter-like_ATP-bd"/>
</dbReference>
<dbReference type="GO" id="GO:0016887">
    <property type="term" value="F:ATP hydrolysis activity"/>
    <property type="evidence" value="ECO:0007669"/>
    <property type="project" value="InterPro"/>
</dbReference>
<dbReference type="RefSeq" id="WP_369745874.1">
    <property type="nucleotide sequence ID" value="NZ_CP165735.1"/>
</dbReference>
<dbReference type="EMBL" id="CP165735">
    <property type="protein sequence ID" value="XDV72121.1"/>
    <property type="molecule type" value="Genomic_DNA"/>
</dbReference>
<dbReference type="GO" id="GO:0015421">
    <property type="term" value="F:ABC-type oligopeptide transporter activity"/>
    <property type="evidence" value="ECO:0007669"/>
    <property type="project" value="TreeGrafter"/>
</dbReference>
<evidence type="ECO:0000256" key="4">
    <source>
        <dbReference type="ARBA" id="ARBA00023136"/>
    </source>
</evidence>
<dbReference type="Pfam" id="PF00005">
    <property type="entry name" value="ABC_tran"/>
    <property type="match status" value="1"/>
</dbReference>
<comment type="subcellular location">
    <subcellularLocation>
        <location evidence="1">Cell membrane</location>
        <topology evidence="1">Multi-pass membrane protein</topology>
    </subcellularLocation>
</comment>
<dbReference type="Pfam" id="PF00664">
    <property type="entry name" value="ABC_membrane"/>
    <property type="match status" value="1"/>
</dbReference>
<proteinExistence type="predicted"/>
<reference evidence="9" key="1">
    <citation type="submission" date="2024-07" db="EMBL/GenBank/DDBJ databases">
        <authorList>
            <person name="Li J."/>
            <person name="Wei H."/>
            <person name="Ma J."/>
        </authorList>
    </citation>
    <scope>NUCLEOTIDE SEQUENCE</scope>
    <source>
        <strain evidence="9">AMU7</strain>
    </source>
</reference>
<dbReference type="GO" id="GO:0005524">
    <property type="term" value="F:ATP binding"/>
    <property type="evidence" value="ECO:0007669"/>
    <property type="project" value="UniProtKB-KW"/>
</dbReference>
<dbReference type="InterPro" id="IPR027417">
    <property type="entry name" value="P-loop_NTPase"/>
</dbReference>
<dbReference type="SUPFAM" id="SSF52540">
    <property type="entry name" value="P-loop containing nucleoside triphosphate hydrolases"/>
    <property type="match status" value="1"/>
</dbReference>